<evidence type="ECO:0000256" key="3">
    <source>
        <dbReference type="ARBA" id="ARBA00009714"/>
    </source>
</evidence>
<reference evidence="12 13" key="1">
    <citation type="journal article" date="2020" name="bioRxiv">
        <title>Sequence and annotation of 42 cannabis genomes reveals extensive copy number variation in cannabinoid synthesis and pathogen resistance genes.</title>
        <authorList>
            <person name="Mckernan K.J."/>
            <person name="Helbert Y."/>
            <person name="Kane L.T."/>
            <person name="Ebling H."/>
            <person name="Zhang L."/>
            <person name="Liu B."/>
            <person name="Eaton Z."/>
            <person name="Mclaughlin S."/>
            <person name="Kingan S."/>
            <person name="Baybayan P."/>
            <person name="Concepcion G."/>
            <person name="Jordan M."/>
            <person name="Riva A."/>
            <person name="Barbazuk W."/>
            <person name="Harkins T."/>
        </authorList>
    </citation>
    <scope>NUCLEOTIDE SEQUENCE [LARGE SCALE GENOMIC DNA]</scope>
    <source>
        <strain evidence="13">cv. Jamaican Lion 4</strain>
        <tissue evidence="12">Leaf</tissue>
    </source>
</reference>
<evidence type="ECO:0000313" key="13">
    <source>
        <dbReference type="Proteomes" id="UP000525078"/>
    </source>
</evidence>
<dbReference type="GO" id="GO:0043495">
    <property type="term" value="F:protein-membrane adaptor activity"/>
    <property type="evidence" value="ECO:0007669"/>
    <property type="project" value="TreeGrafter"/>
</dbReference>
<dbReference type="EMBL" id="JAATIP010000098">
    <property type="protein sequence ID" value="KAF4374020.1"/>
    <property type="molecule type" value="Genomic_DNA"/>
</dbReference>
<sequence length="2034" mass="222916">MFPWSIAKSAEAMFSRWAVRRVCKFVLKKKLGQFLLGDIDIDQLDVQLTRGTIQLNDLALNVDYLNEKLGAVASLIIKEGSIGSLLVKMPWSGEGFTVEVDELELVLVPGKEYYTPAVAETHHSGQDEQLHQDLGKLDQDMMDNASKSTIGDVHEGVKAIAKFVKLFLTSFNVKINKLIVAFDPCLEKDGNSLGSHRTLVLRISSIECGTHLSDDANSKGEAESESFFGMSRLTNYVKFQGAILELLQLDDGDKESSFPCLPSQSIRTPIMTGKGGGFSGNLKLSIPWKNGSLDIRRVDSDVSFDPIELQFQPSTIKWLLHSVEAFRNLEKDRSDCMLHKAAESCHHTSAPYSISPQSASVAISTSKTIPVCGGSSNKLSSLTVQDLCDDTLQSGPHLISDWVPLSTIHNKNVGIEEELDFGASVDQFFECFDGMRSSQSALGNSGMWNWTCSVFSAITAASSLASGSLHIPSEQQHIETNVKANFAGVSVFLSFQDEDKKFMFKGYQINSGSYIPYLGAECRDILLSMQVSPQEIRYEGFVKSIEIANYLSHKGDNLEIGTKGPIENISSQNLYIQQLQANVQGALPLLAPLAEDSHELTSSTAKNFPFGNEHNVVKIPLLTTAGVTHCQFTTKLSSQDGNRERPVASFEVELAPFVFWVDFSLINMLSELVTEILESVEKGDEFSSKAFHRNDGLTLGEVKRGSSSCVKTLSSTQSLAGNILMTSARVILCFPFKSDKDVRSFASWDQFVALDFHLPSSGGGGLVRESGPTSDAAKQKSYSSTATHSIHLKISSLGIFLVTPVSKDGASVNSPGSIHQQKFFGQNIFSVANRPGCFSTISMILQDGNVTGPWIAKKAKVMATFEDSKRSYNSVRENNEFASFSTAKDLEDLNVQTREEMILSSTIFLHVHLSAVTIKLGRFQYEALFGLVDQIVNGLGLASDEFSVKDVSSVSQTSIFLDCSALEILISPEVKENIRGSIQSELPGSWHHLKFKIRKFELLSVSNIGGIRGAKFFWLGHAEGKLWGSITGVPNQEFLLIVCNNSTMKRGDGGGSNALSSRLAGSDIIHLWDPESFHDFTSISLRCATLIAVGGRLDWLDAISSFFSVPSANNENPANDCMQKGELDVSSGSSFILSFVDIGLSYEPYVMNLVVKSKVLDPDSCSSNAKQEISAENIACLLAASSLNISNLTLADSIEKEFKISVHDIGLLIHVVLEPENVSGNYNAEWLQKTGYVKVAREALFEAILRTNCKSGLLWEVECSKSHVFMETCNDTTSSLISLAAQLQKLFAPDMEESVVHLQNRWNRVQQEQDGEDLTRAAGFCTRDSLPLTSEMNSSSQAVKSEPGLVGLMNEICDDAFQIDDNQISQYDSSESKIYVSVDENLIGELGTCIDGPEFLSHGLHFDESVPVVGFESSQTSSSLESDFPEFIELYCSSEVQPVTKLSVGGPSHKIHKGSSSGAYGVDSGTGSSGWYEKAPLKIVEDHISELRSECSIQRFEGTKCPYTDNTEAQGFRKAIGCVLLKNIDVRWRMVAGCDWKDCKGIDQKSTNNGGRNTTVCLELSLSGMEFQYEIFPVGGIHVSKLSLSVQEIHLYDLSRDAPWKLVLGYYQSKDHPRKSSSKAFKLDLEAVRPDPLIPLEEYRLRIAFLPMLLHLHQSQLDFFISFFGAKSSSVDQSPSCRQDSDSSKSLTSNNLAQHNIAEEAFLPYFQASLFIYDILFHSSFDIWPLLVRVDYSPCRVDLAALSGGNYAELVNLVPWKGVELQLKHVHGVGIYGWGSVCETIIGEWLEDISQNQIHKVFRGLPPIRSVVALGAGAAKLVSLPVESYRKDKRVIKGIQRGITAFIRSISVEAVGLGVHLAAGAHDILLQAEYRLTNSDPSIPRAVSSKMKENVRSNQPKDAQQGIQQAYESLSNGLEKSASALVGTPFKKYLRGAGAGSALAAAVRAVPAAAIAPASACAGAVHYTFLGFRNRQGTWVFLKRNTVIPNPNHGRILLSSTRQSVDTLNQLYPKRVSWIMAELSSDSFSMEAKR</sequence>
<dbReference type="GO" id="GO:0034727">
    <property type="term" value="P:piecemeal microautophagy of the nucleus"/>
    <property type="evidence" value="ECO:0007669"/>
    <property type="project" value="TreeGrafter"/>
</dbReference>
<comment type="caution">
    <text evidence="12">The sequence shown here is derived from an EMBL/GenBank/DDBJ whole genome shotgun (WGS) entry which is preliminary data.</text>
</comment>
<keyword evidence="6" id="KW-0256">Endoplasmic reticulum</keyword>
<dbReference type="Pfam" id="PF13329">
    <property type="entry name" value="ATG2_CAD"/>
    <property type="match status" value="2"/>
</dbReference>
<comment type="similarity">
    <text evidence="3">Belongs to the ATG2 family.</text>
</comment>
<evidence type="ECO:0000313" key="12">
    <source>
        <dbReference type="EMBL" id="KAF4374020.1"/>
    </source>
</evidence>
<dbReference type="GO" id="GO:0006869">
    <property type="term" value="P:lipid transport"/>
    <property type="evidence" value="ECO:0007669"/>
    <property type="project" value="UniProtKB-KW"/>
</dbReference>
<keyword evidence="9" id="KW-0472">Membrane</keyword>
<gene>
    <name evidence="12" type="ORF">F8388_007926</name>
</gene>
<evidence type="ECO:0000256" key="6">
    <source>
        <dbReference type="ARBA" id="ARBA00022824"/>
    </source>
</evidence>
<dbReference type="GO" id="GO:0034045">
    <property type="term" value="C:phagophore assembly site membrane"/>
    <property type="evidence" value="ECO:0007669"/>
    <property type="project" value="UniProtKB-SubCell"/>
</dbReference>
<dbReference type="Proteomes" id="UP000525078">
    <property type="component" value="Unassembled WGS sequence"/>
</dbReference>
<keyword evidence="8" id="KW-0445">Lipid transport</keyword>
<evidence type="ECO:0000256" key="2">
    <source>
        <dbReference type="ARBA" id="ARBA00004623"/>
    </source>
</evidence>
<evidence type="ECO:0000256" key="10">
    <source>
        <dbReference type="ARBA" id="ARBA00024479"/>
    </source>
</evidence>
<keyword evidence="5" id="KW-0813">Transport</keyword>
<evidence type="ECO:0000256" key="7">
    <source>
        <dbReference type="ARBA" id="ARBA00023006"/>
    </source>
</evidence>
<dbReference type="GO" id="GO:0032266">
    <property type="term" value="F:phosphatidylinositol-3-phosphate binding"/>
    <property type="evidence" value="ECO:0007669"/>
    <property type="project" value="TreeGrafter"/>
</dbReference>
<comment type="subcellular location">
    <subcellularLocation>
        <location evidence="1">Endoplasmic reticulum membrane</location>
        <topology evidence="1">Peripheral membrane protein</topology>
    </subcellularLocation>
    <subcellularLocation>
        <location evidence="2">Preautophagosomal structure membrane</location>
        <topology evidence="2">Peripheral membrane protein</topology>
    </subcellularLocation>
</comment>
<dbReference type="GO" id="GO:0000045">
    <property type="term" value="P:autophagosome assembly"/>
    <property type="evidence" value="ECO:0007669"/>
    <property type="project" value="TreeGrafter"/>
</dbReference>
<protein>
    <recommendedName>
        <fullName evidence="4">Autophagy-related protein 2</fullName>
    </recommendedName>
</protein>
<name>A0A7J6FWA5_CANSA</name>
<organism evidence="12 13">
    <name type="scientific">Cannabis sativa</name>
    <name type="common">Hemp</name>
    <name type="synonym">Marijuana</name>
    <dbReference type="NCBI Taxonomy" id="3483"/>
    <lineage>
        <taxon>Eukaryota</taxon>
        <taxon>Viridiplantae</taxon>
        <taxon>Streptophyta</taxon>
        <taxon>Embryophyta</taxon>
        <taxon>Tracheophyta</taxon>
        <taxon>Spermatophyta</taxon>
        <taxon>Magnoliopsida</taxon>
        <taxon>eudicotyledons</taxon>
        <taxon>Gunneridae</taxon>
        <taxon>Pentapetalae</taxon>
        <taxon>rosids</taxon>
        <taxon>fabids</taxon>
        <taxon>Rosales</taxon>
        <taxon>Cannabaceae</taxon>
        <taxon>Cannabis</taxon>
    </lineage>
</organism>
<keyword evidence="7" id="KW-0072">Autophagy</keyword>
<evidence type="ECO:0000256" key="9">
    <source>
        <dbReference type="ARBA" id="ARBA00023136"/>
    </source>
</evidence>
<dbReference type="GO" id="GO:0061723">
    <property type="term" value="P:glycophagy"/>
    <property type="evidence" value="ECO:0007669"/>
    <property type="project" value="TreeGrafter"/>
</dbReference>
<evidence type="ECO:0000256" key="1">
    <source>
        <dbReference type="ARBA" id="ARBA00004406"/>
    </source>
</evidence>
<evidence type="ECO:0000256" key="4">
    <source>
        <dbReference type="ARBA" id="ARBA00018070"/>
    </source>
</evidence>
<dbReference type="InterPro" id="IPR026849">
    <property type="entry name" value="ATG2"/>
</dbReference>
<accession>A0A7J6FWA5</accession>
<comment type="catalytic activity">
    <reaction evidence="10">
        <text>a 1,2-diacyl-sn-glycero-3-phospho-L-serine(in) = a 1,2-diacyl-sn-glycero-3-phospho-L-serine(out)</text>
        <dbReference type="Rhea" id="RHEA:38663"/>
        <dbReference type="ChEBI" id="CHEBI:57262"/>
    </reaction>
</comment>
<dbReference type="PANTHER" id="PTHR13190">
    <property type="entry name" value="AUTOPHAGY-RELATED 2, ISOFORM A"/>
    <property type="match status" value="1"/>
</dbReference>
<dbReference type="GO" id="GO:0000422">
    <property type="term" value="P:autophagy of mitochondrion"/>
    <property type="evidence" value="ECO:0007669"/>
    <property type="project" value="TreeGrafter"/>
</dbReference>
<comment type="catalytic activity">
    <reaction evidence="11">
        <text>a 1,2-diacyl-sn-glycero-3-phosphoethanolamine(in) = a 1,2-diacyl-sn-glycero-3-phosphoethanolamine(out)</text>
        <dbReference type="Rhea" id="RHEA:38895"/>
        <dbReference type="ChEBI" id="CHEBI:64612"/>
    </reaction>
</comment>
<dbReference type="GO" id="GO:0005789">
    <property type="term" value="C:endoplasmic reticulum membrane"/>
    <property type="evidence" value="ECO:0007669"/>
    <property type="project" value="UniProtKB-SubCell"/>
</dbReference>
<proteinExistence type="inferred from homology"/>
<evidence type="ECO:0000256" key="5">
    <source>
        <dbReference type="ARBA" id="ARBA00022448"/>
    </source>
</evidence>
<dbReference type="GO" id="GO:0061709">
    <property type="term" value="P:reticulophagy"/>
    <property type="evidence" value="ECO:0007669"/>
    <property type="project" value="TreeGrafter"/>
</dbReference>
<dbReference type="GO" id="GO:0061908">
    <property type="term" value="C:phagophore"/>
    <property type="evidence" value="ECO:0007669"/>
    <property type="project" value="TreeGrafter"/>
</dbReference>
<evidence type="ECO:0000256" key="11">
    <source>
        <dbReference type="ARBA" id="ARBA00024615"/>
    </source>
</evidence>
<dbReference type="PANTHER" id="PTHR13190:SF1">
    <property type="entry name" value="AUTOPHAGY-RELATED 2, ISOFORM A"/>
    <property type="match status" value="1"/>
</dbReference>
<evidence type="ECO:0000256" key="8">
    <source>
        <dbReference type="ARBA" id="ARBA00023055"/>
    </source>
</evidence>